<feature type="transmembrane region" description="Helical" evidence="11">
    <location>
        <begin position="99"/>
        <end position="118"/>
    </location>
</feature>
<keyword evidence="5 11" id="KW-0812">Transmembrane</keyword>
<dbReference type="GO" id="GO:0046872">
    <property type="term" value="F:metal ion binding"/>
    <property type="evidence" value="ECO:0007669"/>
    <property type="project" value="UniProtKB-KW"/>
</dbReference>
<dbReference type="EMBL" id="SRIB01000002">
    <property type="protein sequence ID" value="TFZ41445.1"/>
    <property type="molecule type" value="Genomic_DNA"/>
</dbReference>
<dbReference type="RefSeq" id="WP_135270433.1">
    <property type="nucleotide sequence ID" value="NZ_SRIB01000002.1"/>
</dbReference>
<feature type="binding site" evidence="9">
    <location>
        <position position="387"/>
    </location>
    <ligand>
        <name>substrate</name>
    </ligand>
</feature>
<evidence type="ECO:0000313" key="13">
    <source>
        <dbReference type="EMBL" id="TFZ41445.1"/>
    </source>
</evidence>
<feature type="binding site" evidence="10">
    <location>
        <position position="226"/>
    </location>
    <ligand>
        <name>Mn(2+)</name>
        <dbReference type="ChEBI" id="CHEBI:29035"/>
    </ligand>
</feature>
<evidence type="ECO:0000256" key="1">
    <source>
        <dbReference type="ARBA" id="ARBA00004651"/>
    </source>
</evidence>
<feature type="transmembrane region" description="Helical" evidence="11">
    <location>
        <begin position="25"/>
        <end position="43"/>
    </location>
</feature>
<evidence type="ECO:0000256" key="11">
    <source>
        <dbReference type="SAM" id="Phobius"/>
    </source>
</evidence>
<name>A0A4Z0D9B5_9FIRM</name>
<comment type="similarity">
    <text evidence="3">Belongs to the LTA synthase family.</text>
</comment>
<evidence type="ECO:0000256" key="6">
    <source>
        <dbReference type="ARBA" id="ARBA00022989"/>
    </source>
</evidence>
<evidence type="ECO:0000256" key="10">
    <source>
        <dbReference type="PIRSR" id="PIRSR005091-3"/>
    </source>
</evidence>
<comment type="subcellular location">
    <subcellularLocation>
        <location evidence="1">Cell membrane</location>
        <topology evidence="1">Multi-pass membrane protein</topology>
    </subcellularLocation>
</comment>
<evidence type="ECO:0000256" key="9">
    <source>
        <dbReference type="PIRSR" id="PIRSR005091-2"/>
    </source>
</evidence>
<feature type="binding site" evidence="10">
    <location>
        <position position="448"/>
    </location>
    <ligand>
        <name>Mn(2+)</name>
        <dbReference type="ChEBI" id="CHEBI:29035"/>
    </ligand>
</feature>
<evidence type="ECO:0000313" key="14">
    <source>
        <dbReference type="Proteomes" id="UP000298381"/>
    </source>
</evidence>
<dbReference type="GO" id="GO:0005886">
    <property type="term" value="C:plasma membrane"/>
    <property type="evidence" value="ECO:0007669"/>
    <property type="project" value="UniProtKB-SubCell"/>
</dbReference>
<comment type="pathway">
    <text evidence="2">Cell wall biogenesis; lipoteichoic acid biosynthesis.</text>
</comment>
<dbReference type="SUPFAM" id="SSF53649">
    <property type="entry name" value="Alkaline phosphatase-like"/>
    <property type="match status" value="1"/>
</dbReference>
<evidence type="ECO:0000256" key="8">
    <source>
        <dbReference type="PIRSR" id="PIRSR005091-1"/>
    </source>
</evidence>
<keyword evidence="4" id="KW-1003">Cell membrane</keyword>
<feature type="binding site" evidence="10">
    <location>
        <position position="447"/>
    </location>
    <ligand>
        <name>Mn(2+)</name>
        <dbReference type="ChEBI" id="CHEBI:29035"/>
    </ligand>
</feature>
<dbReference type="CDD" id="cd16015">
    <property type="entry name" value="LTA_synthase"/>
    <property type="match status" value="1"/>
</dbReference>
<keyword evidence="9" id="KW-0464">Manganese</keyword>
<dbReference type="InterPro" id="IPR012160">
    <property type="entry name" value="LtaS-like"/>
</dbReference>
<dbReference type="PIRSF" id="PIRSF005091">
    <property type="entry name" value="Mmb_sulf_HI1246"/>
    <property type="match status" value="1"/>
</dbReference>
<evidence type="ECO:0000256" key="3">
    <source>
        <dbReference type="ARBA" id="ARBA00009983"/>
    </source>
</evidence>
<evidence type="ECO:0000256" key="7">
    <source>
        <dbReference type="ARBA" id="ARBA00023136"/>
    </source>
</evidence>
<gene>
    <name evidence="13" type="ORF">E4100_02380</name>
</gene>
<dbReference type="OrthoDB" id="5901192at2"/>
<evidence type="ECO:0000256" key="4">
    <source>
        <dbReference type="ARBA" id="ARBA00022475"/>
    </source>
</evidence>
<feature type="transmembrane region" description="Helical" evidence="11">
    <location>
        <begin position="139"/>
        <end position="158"/>
    </location>
</feature>
<feature type="domain" description="Sulfatase N-terminal" evidence="12">
    <location>
        <begin position="218"/>
        <end position="512"/>
    </location>
</feature>
<evidence type="ECO:0000256" key="2">
    <source>
        <dbReference type="ARBA" id="ARBA00004936"/>
    </source>
</evidence>
<dbReference type="InterPro" id="IPR050448">
    <property type="entry name" value="OpgB/LTA_synthase_biosynth"/>
</dbReference>
<accession>A0A4Z0D9B5</accession>
<feature type="transmembrane region" description="Helical" evidence="11">
    <location>
        <begin position="55"/>
        <end position="74"/>
    </location>
</feature>
<keyword evidence="6 11" id="KW-1133">Transmembrane helix</keyword>
<feature type="active site" evidence="8">
    <location>
        <position position="270"/>
    </location>
</feature>
<dbReference type="Pfam" id="PF00884">
    <property type="entry name" value="Sulfatase"/>
    <property type="match status" value="1"/>
</dbReference>
<feature type="binding site" evidence="10">
    <location>
        <position position="270"/>
    </location>
    <ligand>
        <name>Mn(2+)</name>
        <dbReference type="ChEBI" id="CHEBI:29035"/>
    </ligand>
</feature>
<comment type="caution">
    <text evidence="13">The sequence shown here is derived from an EMBL/GenBank/DDBJ whole genome shotgun (WGS) entry which is preliminary data.</text>
</comment>
<dbReference type="Gene3D" id="3.30.1120.170">
    <property type="match status" value="1"/>
</dbReference>
<proteinExistence type="inferred from homology"/>
<sequence length="606" mass="70946">MLELMMLIKSIIYANAIKIDNNETYIIVLTFFISCAIFSLISWKSGDKKKRNIVVFYSLISILMFANAVYFSYFNTLLSINVLSQARQLNTVKNSIKHLLDFSKIILLLDIPFVYYYLNKKEKVFKGKGALKSEDYKNIFKTSSVFVLSILIYLFGIGELKSVINQEFYSHQAVDFYHIVKSDRKSLAEEQTIEDGLKQIEKRMKNEGQNYHGIGKGKNLIVIQVESLANFVMFRDYDGQEITPNLNKLASSPHSLYYNNYFQLIGKGNTSDAEFVSLNSLYPSMEKPTYFQYADNKFYGLPWLMRDNGYTAWAFHGYKRDFWNRDEAYINQGFERFIAEDNFNFTEEIGFGITDKDFFNQSMFYLNQLDQKDENPFFAFLVTLTSHNPYEMPEEYQKINIKEEHKDSLTANYLQSIHYTDEAIAEFIQNLKDNGLYDDSVIVIYGDHFAINAGLETEEEILNYLLGRPYDYDMMMNIPLIIHVPNENLGKTITTVGSQLDFYPTIANIMGYENTKGITFGMDLNNPIRENYVFPQTYLYKGSFISQDYMFQFSRDGVYENSKVINRFTRREEDINKFMDVTSRGIREIDLSDYILKNNYFMEYIK</sequence>
<protein>
    <submittedName>
        <fullName evidence="13">LTA synthase family protein</fullName>
    </submittedName>
</protein>
<organism evidence="13 14">
    <name type="scientific">Soehngenia longivitae</name>
    <dbReference type="NCBI Taxonomy" id="2562294"/>
    <lineage>
        <taxon>Bacteria</taxon>
        <taxon>Bacillati</taxon>
        <taxon>Bacillota</taxon>
        <taxon>Tissierellia</taxon>
        <taxon>Tissierellales</taxon>
        <taxon>Tissierellaceae</taxon>
        <taxon>Soehngenia</taxon>
    </lineage>
</organism>
<dbReference type="Gene3D" id="3.40.720.10">
    <property type="entry name" value="Alkaline Phosphatase, subunit A"/>
    <property type="match status" value="1"/>
</dbReference>
<keyword evidence="7 11" id="KW-0472">Membrane</keyword>
<keyword evidence="9" id="KW-0479">Metal-binding</keyword>
<dbReference type="PANTHER" id="PTHR47371:SF3">
    <property type="entry name" value="PHOSPHOGLYCEROL TRANSFERASE I"/>
    <property type="match status" value="1"/>
</dbReference>
<dbReference type="InterPro" id="IPR017850">
    <property type="entry name" value="Alkaline_phosphatase_core_sf"/>
</dbReference>
<dbReference type="InterPro" id="IPR000917">
    <property type="entry name" value="Sulfatase_N"/>
</dbReference>
<evidence type="ECO:0000259" key="12">
    <source>
        <dbReference type="Pfam" id="PF00884"/>
    </source>
</evidence>
<dbReference type="PANTHER" id="PTHR47371">
    <property type="entry name" value="LIPOTEICHOIC ACID SYNTHASE"/>
    <property type="match status" value="1"/>
</dbReference>
<dbReference type="AlphaFoldDB" id="A0A4Z0D9B5"/>
<reference evidence="13 14" key="1">
    <citation type="submission" date="2019-03" db="EMBL/GenBank/DDBJ databases">
        <title>Draft genome sequence data and analysis of a Fermenting Bacterium, Soehngenia longevitae strain 1933PT, isolated from petroleum reservoir in Azerbaijan.</title>
        <authorList>
            <person name="Grouzdev D.S."/>
            <person name="Bidzhieva S.K."/>
            <person name="Sokolova D.S."/>
            <person name="Tourova T.P."/>
            <person name="Poltaraus A.B."/>
            <person name="Nazina T.N."/>
        </authorList>
    </citation>
    <scope>NUCLEOTIDE SEQUENCE [LARGE SCALE GENOMIC DNA]</scope>
    <source>
        <strain evidence="13 14">1933P</strain>
    </source>
</reference>
<keyword evidence="14" id="KW-1185">Reference proteome</keyword>
<dbReference type="Proteomes" id="UP000298381">
    <property type="component" value="Unassembled WGS sequence"/>
</dbReference>
<evidence type="ECO:0000256" key="5">
    <source>
        <dbReference type="ARBA" id="ARBA00022692"/>
    </source>
</evidence>